<evidence type="ECO:0000313" key="1">
    <source>
        <dbReference type="EMBL" id="ADF53583.1"/>
    </source>
</evidence>
<keyword evidence="2" id="KW-1185">Reference proteome</keyword>
<dbReference type="Proteomes" id="UP000001654">
    <property type="component" value="Chromosome"/>
</dbReference>
<proteinExistence type="predicted"/>
<reference evidence="1 2" key="1">
    <citation type="journal article" date="2010" name="BMC Genomics">
        <title>The complete genome of Zunongwangia profunda SM-A87 reveals its adaptation to the deep-sea environment and ecological role in sedimentary organic nitrogen degradation.</title>
        <authorList>
            <person name="Qin Q.L."/>
            <person name="Zhang X.Y."/>
            <person name="Wang X.M."/>
            <person name="Liu G.M."/>
            <person name="Chen X.L."/>
            <person name="Xie B.B."/>
            <person name="Dang H.Y."/>
            <person name="Zhou B.C."/>
            <person name="Yu J."/>
            <person name="Zhang Y.Z."/>
        </authorList>
    </citation>
    <scope>NUCLEOTIDE SEQUENCE [LARGE SCALE GENOMIC DNA]</scope>
    <source>
        <strain evidence="2">DSM 18752 / CCTCC AB 206139 / SM-A87</strain>
    </source>
</reference>
<dbReference type="KEGG" id="zpr:ZPR_3267"/>
<organism evidence="1 2">
    <name type="scientific">Zunongwangia profunda (strain DSM 18752 / CCTCC AB 206139 / SM-A87)</name>
    <name type="common">Wangia profunda</name>
    <dbReference type="NCBI Taxonomy" id="655815"/>
    <lineage>
        <taxon>Bacteria</taxon>
        <taxon>Pseudomonadati</taxon>
        <taxon>Bacteroidota</taxon>
        <taxon>Flavobacteriia</taxon>
        <taxon>Flavobacteriales</taxon>
        <taxon>Flavobacteriaceae</taxon>
        <taxon>Zunongwangia</taxon>
    </lineage>
</organism>
<name>D5BIH0_ZUNPS</name>
<dbReference type="HOGENOM" id="CLU_3368215_0_0_10"/>
<dbReference type="AlphaFoldDB" id="D5BIH0"/>
<accession>D5BIH0</accession>
<sequence length="35" mass="4138">MELKEEISPFRYATPACRQGRVEMTNESVKYESEK</sequence>
<dbReference type="EMBL" id="CP001650">
    <property type="protein sequence ID" value="ADF53583.1"/>
    <property type="molecule type" value="Genomic_DNA"/>
</dbReference>
<dbReference type="STRING" id="655815.ZPR_3267"/>
<protein>
    <submittedName>
        <fullName evidence="1">Uncharacterized protein</fullName>
    </submittedName>
</protein>
<gene>
    <name evidence="1" type="ordered locus">ZPR_3267</name>
</gene>
<evidence type="ECO:0000313" key="2">
    <source>
        <dbReference type="Proteomes" id="UP000001654"/>
    </source>
</evidence>